<name>A0ABY4FAH7_9BACT</name>
<reference evidence="2 3" key="1">
    <citation type="submission" date="2022-04" db="EMBL/GenBank/DDBJ databases">
        <title>Hymenobacter sp. isolated from the air.</title>
        <authorList>
            <person name="Won M."/>
            <person name="Lee C.-M."/>
            <person name="Woen H.-Y."/>
            <person name="Kwon S.-W."/>
        </authorList>
    </citation>
    <scope>NUCLEOTIDE SEQUENCE [LARGE SCALE GENOMIC DNA]</scope>
    <source>
        <strain evidence="3">5116 S-27</strain>
    </source>
</reference>
<dbReference type="Gene3D" id="1.10.10.60">
    <property type="entry name" value="Homeodomain-like"/>
    <property type="match status" value="1"/>
</dbReference>
<dbReference type="EMBL" id="CP095049">
    <property type="protein sequence ID" value="UOQ51446.1"/>
    <property type="molecule type" value="Genomic_DNA"/>
</dbReference>
<proteinExistence type="predicted"/>
<accession>A0ABY4FAH7</accession>
<keyword evidence="3" id="KW-1185">Reference proteome</keyword>
<dbReference type="InterPro" id="IPR018060">
    <property type="entry name" value="HTH_AraC"/>
</dbReference>
<evidence type="ECO:0000313" key="2">
    <source>
        <dbReference type="EMBL" id="UOQ51446.1"/>
    </source>
</evidence>
<dbReference type="Pfam" id="PF20240">
    <property type="entry name" value="DUF6597"/>
    <property type="match status" value="1"/>
</dbReference>
<evidence type="ECO:0000313" key="3">
    <source>
        <dbReference type="Proteomes" id="UP000831785"/>
    </source>
</evidence>
<sequence length="250" mass="28202">MHKLSYEIQPPAATLAPIVESFWRLQTGAVVDKPVLLLPDGRLDVLFSYSRTEPLHVMLMGLGTEAEQVTLAAETVMCAVSLRLPAAEYLLGTRVADILNSARPLPSDFWGITAADLTDFRQFYAKLNATLPTLLSPATDLRKLRLFEQIYATDGASPVHQLAAEAGWSSRQMNRYFQEYFGLSLKSYCAILRFRASFPQLKAGRLFPEQDFTDQAHFIREVRKFAGVRPKDLARNADDRFIQFSAWPQE</sequence>
<evidence type="ECO:0000259" key="1">
    <source>
        <dbReference type="PROSITE" id="PS01124"/>
    </source>
</evidence>
<dbReference type="PROSITE" id="PS01124">
    <property type="entry name" value="HTH_ARAC_FAMILY_2"/>
    <property type="match status" value="1"/>
</dbReference>
<organism evidence="2 3">
    <name type="scientific">Hymenobacter cellulosivorans</name>
    <dbReference type="NCBI Taxonomy" id="2932249"/>
    <lineage>
        <taxon>Bacteria</taxon>
        <taxon>Pseudomonadati</taxon>
        <taxon>Bacteroidota</taxon>
        <taxon>Cytophagia</taxon>
        <taxon>Cytophagales</taxon>
        <taxon>Hymenobacteraceae</taxon>
        <taxon>Hymenobacter</taxon>
    </lineage>
</organism>
<feature type="domain" description="HTH araC/xylS-type" evidence="1">
    <location>
        <begin position="141"/>
        <end position="236"/>
    </location>
</feature>
<dbReference type="InterPro" id="IPR046532">
    <property type="entry name" value="DUF6597"/>
</dbReference>
<dbReference type="RefSeq" id="WP_244714656.1">
    <property type="nucleotide sequence ID" value="NZ_CP095049.1"/>
</dbReference>
<dbReference type="Proteomes" id="UP000831785">
    <property type="component" value="Chromosome"/>
</dbReference>
<protein>
    <submittedName>
        <fullName evidence="2">Helix-turn-helix domain-containing protein</fullName>
    </submittedName>
</protein>
<dbReference type="SMART" id="SM00342">
    <property type="entry name" value="HTH_ARAC"/>
    <property type="match status" value="1"/>
</dbReference>
<gene>
    <name evidence="2" type="ORF">MUN80_16950</name>
</gene>